<evidence type="ECO:0000313" key="3">
    <source>
        <dbReference type="EMBL" id="CAA7061595.1"/>
    </source>
</evidence>
<feature type="domain" description="Chromo" evidence="2">
    <location>
        <begin position="285"/>
        <end position="330"/>
    </location>
</feature>
<dbReference type="Pfam" id="PF00385">
    <property type="entry name" value="Chromo"/>
    <property type="match status" value="1"/>
</dbReference>
<dbReference type="InterPro" id="IPR016197">
    <property type="entry name" value="Chromo-like_dom_sf"/>
</dbReference>
<evidence type="ECO:0000313" key="4">
    <source>
        <dbReference type="Proteomes" id="UP000467841"/>
    </source>
</evidence>
<keyword evidence="4" id="KW-1185">Reference proteome</keyword>
<dbReference type="InterPro" id="IPR021109">
    <property type="entry name" value="Peptidase_aspartic_dom_sf"/>
</dbReference>
<dbReference type="InterPro" id="IPR000953">
    <property type="entry name" value="Chromo/chromo_shadow_dom"/>
</dbReference>
<dbReference type="OrthoDB" id="10030726at2759"/>
<dbReference type="Pfam" id="PF24626">
    <property type="entry name" value="SH3_Tf2-1"/>
    <property type="match status" value="1"/>
</dbReference>
<feature type="region of interest" description="Disordered" evidence="1">
    <location>
        <begin position="41"/>
        <end position="62"/>
    </location>
</feature>
<name>A0A6D2LBF7_9BRAS</name>
<sequence length="371" mass="42412">MEDSQFCKAMAALVNPSRRGQLFFLLRSSLQYNFQGNVEPTEKNKSLVTQEKSKPPWQNNGGKNYSGMLKLSPAEIAEKRRLGLCYKCPEKWSRGHQCQNMMLQVFTLIDDDFVEITDEDWMDGFEEKTETSPVLMELSLCSYLGLDSPVVTKLWGDIGVDGTRVCRDVSLELQGHASVMNLVVLELGNAEIILGVDWLRTLGKCEHDWDKHDMSFIYNEKLAARFYGPFEVLEKIGEVAYRLKLPAESKIHPVFHVSQLKPVLGTRHHVSPLPDSFSTRPELVIEPEAVLDTRYNTAGHLEGLIKWKSLPEHEKTWIRASDLLEQFPELEDKLLVDEGGIVRLKNRFVRQRKRGVSHEQEEVATEAELDK</sequence>
<dbReference type="InterPro" id="IPR056924">
    <property type="entry name" value="SH3_Tf2-1"/>
</dbReference>
<dbReference type="PANTHER" id="PTHR46148">
    <property type="entry name" value="CHROMO DOMAIN-CONTAINING PROTEIN"/>
    <property type="match status" value="1"/>
</dbReference>
<gene>
    <name evidence="3" type="ORF">MERR_LOCUS48831</name>
</gene>
<reference evidence="3" key="1">
    <citation type="submission" date="2020-01" db="EMBL/GenBank/DDBJ databases">
        <authorList>
            <person name="Mishra B."/>
        </authorList>
    </citation>
    <scope>NUCLEOTIDE SEQUENCE [LARGE SCALE GENOMIC DNA]</scope>
</reference>
<feature type="compositionally biased region" description="Polar residues" evidence="1">
    <location>
        <begin position="46"/>
        <end position="62"/>
    </location>
</feature>
<evidence type="ECO:0000256" key="1">
    <source>
        <dbReference type="SAM" id="MobiDB-lite"/>
    </source>
</evidence>
<dbReference type="PANTHER" id="PTHR46148:SF52">
    <property type="entry name" value="OS04G0603800 PROTEIN"/>
    <property type="match status" value="1"/>
</dbReference>
<dbReference type="Proteomes" id="UP000467841">
    <property type="component" value="Unassembled WGS sequence"/>
</dbReference>
<proteinExistence type="predicted"/>
<dbReference type="AlphaFoldDB" id="A0A6D2LBF7"/>
<comment type="caution">
    <text evidence="3">The sequence shown here is derived from an EMBL/GenBank/DDBJ whole genome shotgun (WGS) entry which is preliminary data.</text>
</comment>
<dbReference type="PROSITE" id="PS50013">
    <property type="entry name" value="CHROMO_2"/>
    <property type="match status" value="1"/>
</dbReference>
<evidence type="ECO:0000259" key="2">
    <source>
        <dbReference type="PROSITE" id="PS50013"/>
    </source>
</evidence>
<protein>
    <recommendedName>
        <fullName evidence="2">Chromo domain-containing protein</fullName>
    </recommendedName>
</protein>
<organism evidence="3 4">
    <name type="scientific">Microthlaspi erraticum</name>
    <dbReference type="NCBI Taxonomy" id="1685480"/>
    <lineage>
        <taxon>Eukaryota</taxon>
        <taxon>Viridiplantae</taxon>
        <taxon>Streptophyta</taxon>
        <taxon>Embryophyta</taxon>
        <taxon>Tracheophyta</taxon>
        <taxon>Spermatophyta</taxon>
        <taxon>Magnoliopsida</taxon>
        <taxon>eudicotyledons</taxon>
        <taxon>Gunneridae</taxon>
        <taxon>Pentapetalae</taxon>
        <taxon>rosids</taxon>
        <taxon>malvids</taxon>
        <taxon>Brassicales</taxon>
        <taxon>Brassicaceae</taxon>
        <taxon>Coluteocarpeae</taxon>
        <taxon>Microthlaspi</taxon>
    </lineage>
</organism>
<accession>A0A6D2LBF7</accession>
<dbReference type="InterPro" id="IPR023780">
    <property type="entry name" value="Chromo_domain"/>
</dbReference>
<dbReference type="SUPFAM" id="SSF54160">
    <property type="entry name" value="Chromo domain-like"/>
    <property type="match status" value="1"/>
</dbReference>
<dbReference type="Gene3D" id="2.40.70.10">
    <property type="entry name" value="Acid Proteases"/>
    <property type="match status" value="1"/>
</dbReference>
<dbReference type="Gene3D" id="2.40.50.40">
    <property type="match status" value="1"/>
</dbReference>
<dbReference type="Pfam" id="PF08284">
    <property type="entry name" value="RVP_2"/>
    <property type="match status" value="1"/>
</dbReference>
<dbReference type="EMBL" id="CACVBM020001884">
    <property type="protein sequence ID" value="CAA7061595.1"/>
    <property type="molecule type" value="Genomic_DNA"/>
</dbReference>